<dbReference type="OrthoDB" id="9809439at2"/>
<dbReference type="HAMAP" id="MF_00996">
    <property type="entry name" value="MqnD"/>
    <property type="match status" value="1"/>
</dbReference>
<dbReference type="RefSeq" id="WP_137423720.1">
    <property type="nucleotide sequence ID" value="NZ_CP040098.1"/>
</dbReference>
<evidence type="ECO:0000256" key="3">
    <source>
        <dbReference type="ARBA" id="ARBA00023239"/>
    </source>
</evidence>
<evidence type="ECO:0000256" key="4">
    <source>
        <dbReference type="HAMAP-Rule" id="MF_00996"/>
    </source>
</evidence>
<comment type="similarity">
    <text evidence="4">Belongs to the MqnA/MqnD family. MqnD subfamily.</text>
</comment>
<reference evidence="5 6" key="1">
    <citation type="submission" date="2019-05" db="EMBL/GenBank/DDBJ databases">
        <title>The Complete Genome Sequence of the n-alkane-degrading Desulfoglaeba alkanexedens ALDC reveals multiple alkylsuccinate synthase gene clusters.</title>
        <authorList>
            <person name="Callaghan A.V."/>
            <person name="Davidova I.A."/>
            <person name="Duncan K.E."/>
            <person name="Morris B."/>
            <person name="McInerney M.J."/>
        </authorList>
    </citation>
    <scope>NUCLEOTIDE SEQUENCE [LARGE SCALE GENOMIC DNA]</scope>
    <source>
        <strain evidence="5 6">ALDC</strain>
    </source>
</reference>
<dbReference type="EMBL" id="CP040098">
    <property type="protein sequence ID" value="QCQ21751.1"/>
    <property type="molecule type" value="Genomic_DNA"/>
</dbReference>
<dbReference type="EC" id="4.1.99.29" evidence="4"/>
<dbReference type="InterPro" id="IPR030869">
    <property type="entry name" value="MqnD"/>
</dbReference>
<dbReference type="KEGG" id="dax:FDQ92_05885"/>
<comment type="pathway">
    <text evidence="1 4">Quinol/quinone metabolism; menaquinone biosynthesis.</text>
</comment>
<proteinExistence type="inferred from homology"/>
<dbReference type="PANTHER" id="PTHR37167">
    <property type="entry name" value="1,4-DIHYDROXY-6-NAPHTOATE SYNTHASE"/>
    <property type="match status" value="1"/>
</dbReference>
<feature type="binding site" evidence="4">
    <location>
        <begin position="58"/>
        <end position="60"/>
    </location>
    <ligand>
        <name>substrate</name>
    </ligand>
</feature>
<evidence type="ECO:0000256" key="2">
    <source>
        <dbReference type="ARBA" id="ARBA00022428"/>
    </source>
</evidence>
<dbReference type="CDD" id="cd13635">
    <property type="entry name" value="PBP2_Ttha1568_Mqnd"/>
    <property type="match status" value="1"/>
</dbReference>
<evidence type="ECO:0000313" key="6">
    <source>
        <dbReference type="Proteomes" id="UP000298602"/>
    </source>
</evidence>
<dbReference type="SUPFAM" id="SSF53850">
    <property type="entry name" value="Periplasmic binding protein-like II"/>
    <property type="match status" value="1"/>
</dbReference>
<dbReference type="InterPro" id="IPR003773">
    <property type="entry name" value="Menaquinone_biosynth"/>
</dbReference>
<keyword evidence="2 4" id="KW-0474">Menaquinone biosynthesis</keyword>
<evidence type="ECO:0000256" key="1">
    <source>
        <dbReference type="ARBA" id="ARBA00004863"/>
    </source>
</evidence>
<feature type="active site" description="Proton acceptor" evidence="4">
    <location>
        <position position="151"/>
    </location>
</feature>
<keyword evidence="6" id="KW-1185">Reference proteome</keyword>
<gene>
    <name evidence="4" type="primary">mqnD</name>
    <name evidence="5" type="ORF">FDQ92_05885</name>
</gene>
<dbReference type="GO" id="GO:0016830">
    <property type="term" value="F:carbon-carbon lyase activity"/>
    <property type="evidence" value="ECO:0007669"/>
    <property type="project" value="UniProtKB-UniRule"/>
</dbReference>
<protein>
    <recommendedName>
        <fullName evidence="4">1,4-dihydroxy-6-naphtoate synthase</fullName>
        <ecNumber evidence="4">4.1.99.29</ecNumber>
    </recommendedName>
    <alternativeName>
        <fullName evidence="4">Menaquinone biosynthetic enzyme MqnD</fullName>
    </alternativeName>
</protein>
<dbReference type="Pfam" id="PF02621">
    <property type="entry name" value="VitK2_biosynth"/>
    <property type="match status" value="1"/>
</dbReference>
<accession>A0A4V1ERI4</accession>
<dbReference type="UniPathway" id="UPA00079"/>
<dbReference type="PANTHER" id="PTHR37167:SF1">
    <property type="entry name" value="1,4-DIHYDROXY-6-NAPHTOATE SYNTHASE"/>
    <property type="match status" value="1"/>
</dbReference>
<evidence type="ECO:0000313" key="5">
    <source>
        <dbReference type="EMBL" id="QCQ21751.1"/>
    </source>
</evidence>
<dbReference type="AlphaFoldDB" id="A0A4V1ERI4"/>
<sequence length="282" mass="31958">MALYRFSLGYSPCPNDTFIFWALATERFPTDPFRFNPFLADVDMLNRKAVAGELEITKISFHALLECLEDYWVLRSGGALGRGCGPLIVARRPVSLEDLADQPIAIPGRLTTAHLLLQATGRHRGERVVMPFDRIMPAVASGDVAAGLVIHEGRFTYPSWGLHRVLDLGKWWEDETGLPLPLGCIVMRRDLGREAARAVEELIRESLLWGRREPERAWRYVTRHAQEMAPEVIRQHIDTFVNEFSMNVGREGKRAVRRLLDEGLRLAGKASPTLSIFWDDEP</sequence>
<reference evidence="5 6" key="2">
    <citation type="submission" date="2019-05" db="EMBL/GenBank/DDBJ databases">
        <authorList>
            <person name="Suflita J.M."/>
            <person name="Marks C.R."/>
        </authorList>
    </citation>
    <scope>NUCLEOTIDE SEQUENCE [LARGE SCALE GENOMIC DNA]</scope>
    <source>
        <strain evidence="5 6">ALDC</strain>
    </source>
</reference>
<dbReference type="Gene3D" id="3.40.190.10">
    <property type="entry name" value="Periplasmic binding protein-like II"/>
    <property type="match status" value="2"/>
</dbReference>
<name>A0A4V1ERI4_9BACT</name>
<comment type="catalytic activity">
    <reaction evidence="4">
        <text>cyclic dehypoxanthinylfutalosinate = 1,4-dihydroxy-6-naphthoate + dihydroxyacetone</text>
        <dbReference type="Rhea" id="RHEA:33087"/>
        <dbReference type="ChEBI" id="CHEBI:16016"/>
        <dbReference type="ChEBI" id="CHEBI:64254"/>
        <dbReference type="ChEBI" id="CHEBI:64270"/>
        <dbReference type="EC" id="4.1.99.29"/>
    </reaction>
</comment>
<keyword evidence="3 4" id="KW-0456">Lyase</keyword>
<feature type="binding site" evidence="4">
    <location>
        <begin position="112"/>
        <end position="113"/>
    </location>
    <ligand>
        <name>substrate</name>
    </ligand>
</feature>
<comment type="function">
    <text evidence="4">Catalyzes the conversion of cyclic dehypoxanthine futalosine (cyclic DHFL) into 1,4-dihydroxy-6-naphthoate, a step in the biosynthesis of menaquinone (MK, vitamin K2).</text>
</comment>
<dbReference type="GO" id="GO:0009234">
    <property type="term" value="P:menaquinone biosynthetic process"/>
    <property type="evidence" value="ECO:0007669"/>
    <property type="project" value="UniProtKB-UniRule"/>
</dbReference>
<organism evidence="5 6">
    <name type="scientific">Desulfoglaeba alkanexedens ALDC</name>
    <dbReference type="NCBI Taxonomy" id="980445"/>
    <lineage>
        <taxon>Bacteria</taxon>
        <taxon>Pseudomonadati</taxon>
        <taxon>Thermodesulfobacteriota</taxon>
        <taxon>Syntrophobacteria</taxon>
        <taxon>Syntrophobacterales</taxon>
        <taxon>Syntrophobacteraceae</taxon>
        <taxon>Desulfoglaeba</taxon>
    </lineage>
</organism>
<dbReference type="Proteomes" id="UP000298602">
    <property type="component" value="Chromosome"/>
</dbReference>